<reference evidence="2" key="1">
    <citation type="submission" date="2023-07" db="EMBL/GenBank/DDBJ databases">
        <authorList>
            <consortium name="CYATHOMIX"/>
        </authorList>
    </citation>
    <scope>NUCLEOTIDE SEQUENCE</scope>
    <source>
        <strain evidence="2">N/A</strain>
    </source>
</reference>
<dbReference type="PROSITE" id="PS50192">
    <property type="entry name" value="T_SNARE"/>
    <property type="match status" value="1"/>
</dbReference>
<dbReference type="Proteomes" id="UP001176961">
    <property type="component" value="Unassembled WGS sequence"/>
</dbReference>
<dbReference type="AlphaFoldDB" id="A0AA36HDK8"/>
<gene>
    <name evidence="2" type="ORF">CYNAS_LOCUS20700</name>
</gene>
<sequence length="96" mass="10537">MGTVPPLTSQSHSKGQAYAVRTNSIVKLTENVIESEIEDNLRQVDETLDSIKHLAVDLNVQLSIQEPKLDRIHELVENSDSAMGGANAKVKKLLSE</sequence>
<dbReference type="GO" id="GO:0031629">
    <property type="term" value="P:synaptic vesicle fusion to presynaptic active zone membrane"/>
    <property type="evidence" value="ECO:0007669"/>
    <property type="project" value="TreeGrafter"/>
</dbReference>
<evidence type="ECO:0000259" key="1">
    <source>
        <dbReference type="PROSITE" id="PS50192"/>
    </source>
</evidence>
<organism evidence="2 3">
    <name type="scientific">Cylicocyclus nassatus</name>
    <name type="common">Nematode worm</name>
    <dbReference type="NCBI Taxonomy" id="53992"/>
    <lineage>
        <taxon>Eukaryota</taxon>
        <taxon>Metazoa</taxon>
        <taxon>Ecdysozoa</taxon>
        <taxon>Nematoda</taxon>
        <taxon>Chromadorea</taxon>
        <taxon>Rhabditida</taxon>
        <taxon>Rhabditina</taxon>
        <taxon>Rhabditomorpha</taxon>
        <taxon>Strongyloidea</taxon>
        <taxon>Strongylidae</taxon>
        <taxon>Cylicocyclus</taxon>
    </lineage>
</organism>
<evidence type="ECO:0000313" key="2">
    <source>
        <dbReference type="EMBL" id="CAJ0608717.1"/>
    </source>
</evidence>
<name>A0AA36HDK8_CYLNA</name>
<dbReference type="InterPro" id="IPR000727">
    <property type="entry name" value="T_SNARE_dom"/>
</dbReference>
<dbReference type="GO" id="GO:0005886">
    <property type="term" value="C:plasma membrane"/>
    <property type="evidence" value="ECO:0007669"/>
    <property type="project" value="TreeGrafter"/>
</dbReference>
<dbReference type="GO" id="GO:0019905">
    <property type="term" value="F:syntaxin binding"/>
    <property type="evidence" value="ECO:0007669"/>
    <property type="project" value="TreeGrafter"/>
</dbReference>
<protein>
    <recommendedName>
        <fullName evidence="1">t-SNARE coiled-coil homology domain-containing protein</fullName>
    </recommendedName>
</protein>
<dbReference type="GO" id="GO:0031201">
    <property type="term" value="C:SNARE complex"/>
    <property type="evidence" value="ECO:0007669"/>
    <property type="project" value="TreeGrafter"/>
</dbReference>
<dbReference type="Gene3D" id="1.20.5.110">
    <property type="match status" value="1"/>
</dbReference>
<keyword evidence="3" id="KW-1185">Reference proteome</keyword>
<comment type="caution">
    <text evidence="2">The sequence shown here is derived from an EMBL/GenBank/DDBJ whole genome shotgun (WGS) entry which is preliminary data.</text>
</comment>
<accession>A0AA36HDK8</accession>
<dbReference type="GO" id="GO:0005484">
    <property type="term" value="F:SNAP receptor activity"/>
    <property type="evidence" value="ECO:0007669"/>
    <property type="project" value="TreeGrafter"/>
</dbReference>
<dbReference type="EMBL" id="CATQJL010000326">
    <property type="protein sequence ID" value="CAJ0608717.1"/>
    <property type="molecule type" value="Genomic_DNA"/>
</dbReference>
<dbReference type="SMART" id="SM00397">
    <property type="entry name" value="t_SNARE"/>
    <property type="match status" value="1"/>
</dbReference>
<dbReference type="PANTHER" id="PTHR19305:SF10">
    <property type="entry name" value="T-SNARE PROTEIN AEX-4"/>
    <property type="match status" value="1"/>
</dbReference>
<dbReference type="PANTHER" id="PTHR19305">
    <property type="entry name" value="SYNAPTOSOMAL ASSOCIATED PROTEIN"/>
    <property type="match status" value="1"/>
</dbReference>
<dbReference type="GO" id="GO:0016082">
    <property type="term" value="P:synaptic vesicle priming"/>
    <property type="evidence" value="ECO:0007669"/>
    <property type="project" value="TreeGrafter"/>
</dbReference>
<proteinExistence type="predicted"/>
<dbReference type="SUPFAM" id="SSF58038">
    <property type="entry name" value="SNARE fusion complex"/>
    <property type="match status" value="1"/>
</dbReference>
<feature type="domain" description="T-SNARE coiled-coil homology" evidence="1">
    <location>
        <begin position="31"/>
        <end position="93"/>
    </location>
</feature>
<dbReference type="GO" id="GO:0098793">
    <property type="term" value="C:presynapse"/>
    <property type="evidence" value="ECO:0007669"/>
    <property type="project" value="GOC"/>
</dbReference>
<evidence type="ECO:0000313" key="3">
    <source>
        <dbReference type="Proteomes" id="UP001176961"/>
    </source>
</evidence>